<dbReference type="AlphaFoldDB" id="A0A7E4VGR0"/>
<reference evidence="2" key="1">
    <citation type="journal article" date="2013" name="Genetics">
        <title>The draft genome and transcriptome of Panagrellus redivivus are shaped by the harsh demands of a free-living lifestyle.</title>
        <authorList>
            <person name="Srinivasan J."/>
            <person name="Dillman A.R."/>
            <person name="Macchietto M.G."/>
            <person name="Heikkinen L."/>
            <person name="Lakso M."/>
            <person name="Fracchia K.M."/>
            <person name="Antoshechkin I."/>
            <person name="Mortazavi A."/>
            <person name="Wong G."/>
            <person name="Sternberg P.W."/>
        </authorList>
    </citation>
    <scope>NUCLEOTIDE SEQUENCE [LARGE SCALE GENOMIC DNA]</scope>
    <source>
        <strain evidence="2">MT8872</strain>
    </source>
</reference>
<keyword evidence="2" id="KW-1185">Reference proteome</keyword>
<protein>
    <submittedName>
        <fullName evidence="3">Transthyretin-like family protein</fullName>
    </submittedName>
</protein>
<dbReference type="Proteomes" id="UP000492821">
    <property type="component" value="Unassembled WGS sequence"/>
</dbReference>
<organism evidence="2 3">
    <name type="scientific">Panagrellus redivivus</name>
    <name type="common">Microworm</name>
    <dbReference type="NCBI Taxonomy" id="6233"/>
    <lineage>
        <taxon>Eukaryota</taxon>
        <taxon>Metazoa</taxon>
        <taxon>Ecdysozoa</taxon>
        <taxon>Nematoda</taxon>
        <taxon>Chromadorea</taxon>
        <taxon>Rhabditida</taxon>
        <taxon>Tylenchina</taxon>
        <taxon>Panagrolaimomorpha</taxon>
        <taxon>Panagrolaimoidea</taxon>
        <taxon>Panagrolaimidae</taxon>
        <taxon>Panagrellus</taxon>
    </lineage>
</organism>
<name>A0A7E4VGR0_PANRE</name>
<dbReference type="WBParaSite" id="Pan_g20938.t1">
    <property type="protein sequence ID" value="Pan_g20938.t1"/>
    <property type="gene ID" value="Pan_g20938"/>
</dbReference>
<reference evidence="3" key="2">
    <citation type="submission" date="2020-10" db="UniProtKB">
        <authorList>
            <consortium name="WormBaseParasite"/>
        </authorList>
    </citation>
    <scope>IDENTIFICATION</scope>
</reference>
<feature type="signal peptide" evidence="1">
    <location>
        <begin position="1"/>
        <end position="19"/>
    </location>
</feature>
<keyword evidence="1" id="KW-0732">Signal</keyword>
<accession>A0A7E4VGR0</accession>
<evidence type="ECO:0000313" key="2">
    <source>
        <dbReference type="Proteomes" id="UP000492821"/>
    </source>
</evidence>
<proteinExistence type="predicted"/>
<evidence type="ECO:0000256" key="1">
    <source>
        <dbReference type="SAM" id="SignalP"/>
    </source>
</evidence>
<evidence type="ECO:0000313" key="3">
    <source>
        <dbReference type="WBParaSite" id="Pan_g20938.t1"/>
    </source>
</evidence>
<sequence length="150" mass="16849">MHCSCLIVVLALVFLSVSGQSGQDIKNGYYARVKGRLACRGFPIAAWALLKTAKYPTHELVSFKTSVQENGYFDMMSHAHHGGKLGWVMSPESPGFLLRIKAECGCGDNYYELPLVPESYQSRYYPEYAERNPYDYGVIELSDCSLNHHS</sequence>
<feature type="chain" id="PRO_5028846312" evidence="1">
    <location>
        <begin position="20"/>
        <end position="150"/>
    </location>
</feature>